<feature type="region of interest" description="Disordered" evidence="1">
    <location>
        <begin position="1"/>
        <end position="31"/>
    </location>
</feature>
<gene>
    <name evidence="2" type="ORF">E2N93_04290</name>
</gene>
<dbReference type="Proteomes" id="UP001056693">
    <property type="component" value="Unassembled WGS sequence"/>
</dbReference>
<evidence type="ECO:0000313" key="3">
    <source>
        <dbReference type="Proteomes" id="UP001056693"/>
    </source>
</evidence>
<dbReference type="EMBL" id="SNUZ01000007">
    <property type="protein sequence ID" value="MCL3787243.1"/>
    <property type="molecule type" value="Genomic_DNA"/>
</dbReference>
<name>A0ABT0NG63_9FIRM</name>
<accession>A0ABT0NG63</accession>
<feature type="compositionally biased region" description="Basic and acidic residues" evidence="1">
    <location>
        <begin position="1"/>
        <end position="11"/>
    </location>
</feature>
<evidence type="ECO:0000313" key="2">
    <source>
        <dbReference type="EMBL" id="MCL3787243.1"/>
    </source>
</evidence>
<organism evidence="2 3">
    <name type="scientific">Ruminococcus bromii</name>
    <dbReference type="NCBI Taxonomy" id="40518"/>
    <lineage>
        <taxon>Bacteria</taxon>
        <taxon>Bacillati</taxon>
        <taxon>Bacillota</taxon>
        <taxon>Clostridia</taxon>
        <taxon>Eubacteriales</taxon>
        <taxon>Oscillospiraceae</taxon>
        <taxon>Ruminococcus</taxon>
    </lineage>
</organism>
<dbReference type="InterPro" id="IPR051162">
    <property type="entry name" value="T4SS_component"/>
</dbReference>
<proteinExistence type="predicted"/>
<keyword evidence="3" id="KW-1185">Reference proteome</keyword>
<evidence type="ECO:0000256" key="1">
    <source>
        <dbReference type="SAM" id="MobiDB-lite"/>
    </source>
</evidence>
<dbReference type="SUPFAM" id="SSF52540">
    <property type="entry name" value="P-loop containing nucleoside triphosphate hydrolases"/>
    <property type="match status" value="1"/>
</dbReference>
<sequence length="839" mass="96145">MKLKKQNEDKSNINNKKTSKTTSKKKNSKKEEKELVRYGIKDISTLIPIKDVVNGYFKYINNTYMGIVKLRTRDIMNSSQEEIDNDMELLVHFNRVYDDDYKLISLNYPTNTKTQQAYFKDKIEHSSNDTFTDILQESYDNVREAEFNNTSRNHYIMFFGDSLKHIVENEDTILRNLGRLSQKMTVSQQIQLLFSLTNKNIPVVYNDQADRVIYNDNKDEYIKKYGYNPYLMKEICPKGNVTFSHENYIKTGSGYEACVYVYGFPKYVSPHWLHTLTNNYYTVSLIDVHSISKKETTDSLNKGIAEIKTRITGAKNSMDSMEATEEKDKLAGLAFSVVKYGETIKRIVPRIFLYSQTLQGLEERVATIADNLNDNEYQGCININEAKADWRSMFMSYNMQNSTDYKRYGKAIQSTALGIGNPLHFSELNDKLGTIYGYMPNTGGKFIFDIAQKDKYRTHYNAVVIGEMGTGKTTLLKKIIKDRSSRGDYIRVIDSVGDFSSLVHFLGGKVISFDDSKTSDSINFMQIFKTEESEQQSYSAHISKLQIIYSFIAPNSDDTERKLFIKACRTLYENKGLTPNDNYSIYDLPPKKYPIIEDLLPIVNSMLDNEEIEDTKVLINNILINIETLIKDYPHIYNRHTTIDNLIGCQIVSFDISPLSRLADDLKDAQIYSILSLSWSNALGIGGKMKELYENGQIRWENVKRFFLVMDESHKILHTSKTLAIKQVNAFAKEGRKFFTGLIFASQSVRDYGLGNTQSEGSTELIKLFESCQYKFIFKQDTNTRSVIASSFEELTPSEIEKVFKLPVGQCILNIKSVDNLLVQITATDEELAVFKGGA</sequence>
<reference evidence="2 3" key="1">
    <citation type="submission" date="2019-03" db="EMBL/GenBank/DDBJ databases">
        <authorList>
            <person name="Molinero N."/>
            <person name="Sanchez B."/>
            <person name="Walker A."/>
            <person name="Duncan S."/>
            <person name="Delgado S."/>
            <person name="Margolles A."/>
        </authorList>
    </citation>
    <scope>NUCLEOTIDE SEQUENCE [LARGE SCALE GENOMIC DNA]</scope>
    <source>
        <strain evidence="2 3">IPLA60002</strain>
    </source>
</reference>
<dbReference type="PANTHER" id="PTHR30121:SF6">
    <property type="entry name" value="SLR6007 PROTEIN"/>
    <property type="match status" value="1"/>
</dbReference>
<feature type="compositionally biased region" description="Basic residues" evidence="1">
    <location>
        <begin position="17"/>
        <end position="28"/>
    </location>
</feature>
<dbReference type="PANTHER" id="PTHR30121">
    <property type="entry name" value="UNCHARACTERIZED PROTEIN YJGR-RELATED"/>
    <property type="match status" value="1"/>
</dbReference>
<dbReference type="Gene3D" id="3.40.50.300">
    <property type="entry name" value="P-loop containing nucleotide triphosphate hydrolases"/>
    <property type="match status" value="2"/>
</dbReference>
<dbReference type="RefSeq" id="WP_249376228.1">
    <property type="nucleotide sequence ID" value="NZ_SNUZ01000007.1"/>
</dbReference>
<protein>
    <submittedName>
        <fullName evidence="2">Uncharacterized protein</fullName>
    </submittedName>
</protein>
<dbReference type="InterPro" id="IPR027417">
    <property type="entry name" value="P-loop_NTPase"/>
</dbReference>
<comment type="caution">
    <text evidence="2">The sequence shown here is derived from an EMBL/GenBank/DDBJ whole genome shotgun (WGS) entry which is preliminary data.</text>
</comment>